<comment type="caution">
    <text evidence="2">The sequence shown here is derived from an EMBL/GenBank/DDBJ whole genome shotgun (WGS) entry which is preliminary data.</text>
</comment>
<evidence type="ECO:0000313" key="3">
    <source>
        <dbReference type="Proteomes" id="UP001522868"/>
    </source>
</evidence>
<gene>
    <name evidence="2" type="ORF">M1O15_12595</name>
</gene>
<keyword evidence="3" id="KW-1185">Reference proteome</keyword>
<dbReference type="Gene3D" id="1.20.120.520">
    <property type="entry name" value="nmb1532 protein domain like"/>
    <property type="match status" value="1"/>
</dbReference>
<organism evidence="2 3">
    <name type="scientific">Streptomyces lichenis</name>
    <dbReference type="NCBI Taxonomy" id="2306967"/>
    <lineage>
        <taxon>Bacteria</taxon>
        <taxon>Bacillati</taxon>
        <taxon>Actinomycetota</taxon>
        <taxon>Actinomycetes</taxon>
        <taxon>Kitasatosporales</taxon>
        <taxon>Streptomycetaceae</taxon>
        <taxon>Streptomyces</taxon>
    </lineage>
</organism>
<name>A0ABT0IA98_9ACTN</name>
<feature type="compositionally biased region" description="Low complexity" evidence="1">
    <location>
        <begin position="12"/>
        <end position="22"/>
    </location>
</feature>
<proteinExistence type="predicted"/>
<feature type="region of interest" description="Disordered" evidence="1">
    <location>
        <begin position="1"/>
        <end position="22"/>
    </location>
</feature>
<accession>A0ABT0IA98</accession>
<evidence type="ECO:0000313" key="2">
    <source>
        <dbReference type="EMBL" id="MCK8678220.1"/>
    </source>
</evidence>
<dbReference type="EMBL" id="JALPTH010000010">
    <property type="protein sequence ID" value="MCK8678220.1"/>
    <property type="molecule type" value="Genomic_DNA"/>
</dbReference>
<dbReference type="Proteomes" id="UP001522868">
    <property type="component" value="Unassembled WGS sequence"/>
</dbReference>
<reference evidence="2 3" key="1">
    <citation type="submission" date="2022-04" db="EMBL/GenBank/DDBJ databases">
        <title>Streptomyces sp. nov. LCR6-01 isolated from Lichen of Dirinaria sp.</title>
        <authorList>
            <person name="Kanchanasin P."/>
            <person name="Tanasupawat S."/>
            <person name="Phongsopitanun W."/>
        </authorList>
    </citation>
    <scope>NUCLEOTIDE SEQUENCE [LARGE SCALE GENOMIC DNA]</scope>
    <source>
        <strain evidence="2 3">LCR6-01</strain>
    </source>
</reference>
<sequence>MTDDETAPRETPGAQPAPEPAGAVFTPLVNRRYLRELARYRMLLSGGEQVPGERAAVLVRWWETLDEVVAAHHRAMVEVVWALLRERDPEAGTVVATMNTRYELLGAARAEAGAALTGFLLGGAPPSSARLAFIRYHEEMSATAFWEEREIISRARRLFTAADWQRVESYVLAVQAAGDRLEQVLPWLCEGLSSDQAARVLEALPPFLRETYLVVWLPAHRQFTSRAWPRRPAPGSPA</sequence>
<evidence type="ECO:0000256" key="1">
    <source>
        <dbReference type="SAM" id="MobiDB-lite"/>
    </source>
</evidence>
<dbReference type="RefSeq" id="WP_248633816.1">
    <property type="nucleotide sequence ID" value="NZ_JALPTH010000010.1"/>
</dbReference>
<protein>
    <submittedName>
        <fullName evidence="2">Uncharacterized protein</fullName>
    </submittedName>
</protein>